<keyword evidence="2 4" id="KW-0238">DNA-binding</keyword>
<evidence type="ECO:0000256" key="3">
    <source>
        <dbReference type="ARBA" id="ARBA00023163"/>
    </source>
</evidence>
<dbReference type="Proteomes" id="UP000287394">
    <property type="component" value="Chromosome"/>
</dbReference>
<proteinExistence type="predicted"/>
<evidence type="ECO:0000259" key="5">
    <source>
        <dbReference type="PROSITE" id="PS50977"/>
    </source>
</evidence>
<feature type="domain" description="HTH tetR-type" evidence="5">
    <location>
        <begin position="1"/>
        <end position="55"/>
    </location>
</feature>
<feature type="DNA-binding region" description="H-T-H motif" evidence="4">
    <location>
        <begin position="18"/>
        <end position="37"/>
    </location>
</feature>
<dbReference type="PANTHER" id="PTHR47506:SF1">
    <property type="entry name" value="HTH-TYPE TRANSCRIPTIONAL REGULATOR YJDC"/>
    <property type="match status" value="1"/>
</dbReference>
<dbReference type="KEGG" id="ccot:CCAX7_40380"/>
<dbReference type="GO" id="GO:0003677">
    <property type="term" value="F:DNA binding"/>
    <property type="evidence" value="ECO:0007669"/>
    <property type="project" value="UniProtKB-UniRule"/>
</dbReference>
<dbReference type="AlphaFoldDB" id="A0A9N7L5Y1"/>
<evidence type="ECO:0000256" key="1">
    <source>
        <dbReference type="ARBA" id="ARBA00023015"/>
    </source>
</evidence>
<evidence type="ECO:0000313" key="7">
    <source>
        <dbReference type="Proteomes" id="UP000287394"/>
    </source>
</evidence>
<dbReference type="Gene3D" id="1.10.357.10">
    <property type="entry name" value="Tetracycline Repressor, domain 2"/>
    <property type="match status" value="1"/>
</dbReference>
<dbReference type="EMBL" id="AP025739">
    <property type="protein sequence ID" value="BDI31987.1"/>
    <property type="molecule type" value="Genomic_DNA"/>
</dbReference>
<evidence type="ECO:0000256" key="4">
    <source>
        <dbReference type="PROSITE-ProRule" id="PRU00335"/>
    </source>
</evidence>
<organism evidence="6 7">
    <name type="scientific">Capsulimonas corticalis</name>
    <dbReference type="NCBI Taxonomy" id="2219043"/>
    <lineage>
        <taxon>Bacteria</taxon>
        <taxon>Bacillati</taxon>
        <taxon>Armatimonadota</taxon>
        <taxon>Armatimonadia</taxon>
        <taxon>Capsulimonadales</taxon>
        <taxon>Capsulimonadaceae</taxon>
        <taxon>Capsulimonas</taxon>
    </lineage>
</organism>
<dbReference type="SUPFAM" id="SSF46689">
    <property type="entry name" value="Homeodomain-like"/>
    <property type="match status" value="1"/>
</dbReference>
<dbReference type="InterPro" id="IPR001647">
    <property type="entry name" value="HTH_TetR"/>
</dbReference>
<reference evidence="6 7" key="1">
    <citation type="journal article" date="2019" name="Int. J. Syst. Evol. Microbiol.">
        <title>Capsulimonas corticalis gen. nov., sp. nov., an aerobic capsulated bacterium, of a novel bacterial order, Capsulimonadales ord. nov., of the class Armatimonadia of the phylum Armatimonadetes.</title>
        <authorList>
            <person name="Li J."/>
            <person name="Kudo C."/>
            <person name="Tonouchi A."/>
        </authorList>
    </citation>
    <scope>NUCLEOTIDE SEQUENCE [LARGE SCALE GENOMIC DNA]</scope>
    <source>
        <strain evidence="6 7">AX-7</strain>
    </source>
</reference>
<dbReference type="PANTHER" id="PTHR47506">
    <property type="entry name" value="TRANSCRIPTIONAL REGULATORY PROTEIN"/>
    <property type="match status" value="1"/>
</dbReference>
<name>A0A9N7L5Y1_9BACT</name>
<dbReference type="InterPro" id="IPR009057">
    <property type="entry name" value="Homeodomain-like_sf"/>
</dbReference>
<accession>A0A9N7L5Y1</accession>
<evidence type="ECO:0000256" key="2">
    <source>
        <dbReference type="ARBA" id="ARBA00023125"/>
    </source>
</evidence>
<dbReference type="Pfam" id="PF00440">
    <property type="entry name" value="TetR_N"/>
    <property type="match status" value="1"/>
</dbReference>
<protein>
    <submittedName>
        <fullName evidence="6">TetR family transcriptional regulator</fullName>
    </submittedName>
</protein>
<keyword evidence="7" id="KW-1185">Reference proteome</keyword>
<evidence type="ECO:0000313" key="6">
    <source>
        <dbReference type="EMBL" id="BDI31987.1"/>
    </source>
</evidence>
<dbReference type="PROSITE" id="PS50977">
    <property type="entry name" value="HTH_TETR_2"/>
    <property type="match status" value="1"/>
</dbReference>
<dbReference type="PRINTS" id="PR00455">
    <property type="entry name" value="HTHTETR"/>
</dbReference>
<keyword evidence="1" id="KW-0805">Transcription regulation</keyword>
<keyword evidence="3" id="KW-0804">Transcription</keyword>
<sequence>MIQAAQQVFWRYGFRRVTMNELAEAAQMSRPALYLVYPSKEEIFTAVVERMFETKFEEVRQGVRGLTTVEEQLTFAFEAWSVQAYAMIQSSPDAKDLLESSYEFAAEATAHWYAQFTALVASILEPLAPSGSGGSMTADQISYVMVNAVPGFKRTAESVEHLRRMIGDLIKIVLASLPANALPRGTEGSAS</sequence>
<gene>
    <name evidence="6" type="ORF">CCAX7_40380</name>
</gene>